<dbReference type="AlphaFoldDB" id="A0A6I9Q6F0"/>
<dbReference type="PANTHER" id="PTHR15904">
    <property type="entry name" value="FAM13"/>
    <property type="match status" value="1"/>
</dbReference>
<accession>A0A6I9Q6F0</accession>
<dbReference type="InterPro" id="IPR039102">
    <property type="entry name" value="FAM13"/>
</dbReference>
<name>A0A6I9Q6F0_9TELE</name>
<protein>
    <submittedName>
        <fullName evidence="3">Protein FAM13A-like</fullName>
    </submittedName>
</protein>
<dbReference type="InterPro" id="IPR008936">
    <property type="entry name" value="Rho_GTPase_activation_prot"/>
</dbReference>
<dbReference type="OrthoDB" id="185175at2759"/>
<dbReference type="SUPFAM" id="SSF48350">
    <property type="entry name" value="GTPase activation domain, GAP"/>
    <property type="match status" value="1"/>
</dbReference>
<dbReference type="InterPro" id="IPR000198">
    <property type="entry name" value="RhoGAP_dom"/>
</dbReference>
<feature type="domain" description="Rho-GAP" evidence="1">
    <location>
        <begin position="45"/>
        <end position="144"/>
    </location>
</feature>
<sequence length="144" mass="15965">MGAGALTICHNKTAALVKEDMKKMVNIPILRPRTVTAMHTRLFGVSLLELQEKGLVEDGVPLVMRRMVKHLSTHALNQEGLFRVNGNVRAVETLKQRLESGEDVDLLSEADSCTVASLLKRFLRDLPQGLVDSTVQQALIQNHQ</sequence>
<evidence type="ECO:0000313" key="3">
    <source>
        <dbReference type="RefSeq" id="XP_010795704.1"/>
    </source>
</evidence>
<dbReference type="PANTHER" id="PTHR15904:SF18">
    <property type="entry name" value="PROTEIN FAM13A"/>
    <property type="match status" value="1"/>
</dbReference>
<reference evidence="3" key="1">
    <citation type="submission" date="2025-08" db="UniProtKB">
        <authorList>
            <consortium name="RefSeq"/>
        </authorList>
    </citation>
    <scope>IDENTIFICATION</scope>
    <source>
        <tissue evidence="3">Muscle</tissue>
    </source>
</reference>
<dbReference type="Pfam" id="PF00620">
    <property type="entry name" value="RhoGAP"/>
    <property type="match status" value="1"/>
</dbReference>
<dbReference type="GeneID" id="104967869"/>
<dbReference type="GO" id="GO:0007165">
    <property type="term" value="P:signal transduction"/>
    <property type="evidence" value="ECO:0007669"/>
    <property type="project" value="InterPro"/>
</dbReference>
<dbReference type="KEGG" id="ncc:104967869"/>
<gene>
    <name evidence="3" type="primary">LOC104967869</name>
</gene>
<feature type="non-terminal residue" evidence="3">
    <location>
        <position position="144"/>
    </location>
</feature>
<dbReference type="Gene3D" id="1.10.555.10">
    <property type="entry name" value="Rho GTPase activation protein"/>
    <property type="match status" value="1"/>
</dbReference>
<dbReference type="RefSeq" id="XP_010795704.1">
    <property type="nucleotide sequence ID" value="XM_010797402.1"/>
</dbReference>
<organism evidence="2 3">
    <name type="scientific">Notothenia coriiceps</name>
    <name type="common">black rockcod</name>
    <dbReference type="NCBI Taxonomy" id="8208"/>
    <lineage>
        <taxon>Eukaryota</taxon>
        <taxon>Metazoa</taxon>
        <taxon>Chordata</taxon>
        <taxon>Craniata</taxon>
        <taxon>Vertebrata</taxon>
        <taxon>Euteleostomi</taxon>
        <taxon>Actinopterygii</taxon>
        <taxon>Neopterygii</taxon>
        <taxon>Teleostei</taxon>
        <taxon>Neoteleostei</taxon>
        <taxon>Acanthomorphata</taxon>
        <taxon>Eupercaria</taxon>
        <taxon>Perciformes</taxon>
        <taxon>Notothenioidei</taxon>
        <taxon>Nototheniidae</taxon>
        <taxon>Notothenia</taxon>
    </lineage>
</organism>
<evidence type="ECO:0000313" key="2">
    <source>
        <dbReference type="Proteomes" id="UP000504611"/>
    </source>
</evidence>
<dbReference type="SMART" id="SM00324">
    <property type="entry name" value="RhoGAP"/>
    <property type="match status" value="1"/>
</dbReference>
<proteinExistence type="predicted"/>
<dbReference type="Proteomes" id="UP000504611">
    <property type="component" value="Unplaced"/>
</dbReference>
<keyword evidence="2" id="KW-1185">Reference proteome</keyword>
<dbReference type="PROSITE" id="PS50238">
    <property type="entry name" value="RHOGAP"/>
    <property type="match status" value="1"/>
</dbReference>
<evidence type="ECO:0000259" key="1">
    <source>
        <dbReference type="PROSITE" id="PS50238"/>
    </source>
</evidence>